<organism evidence="5 6">
    <name type="scientific">Lachnellula subtilissima</name>
    <dbReference type="NCBI Taxonomy" id="602034"/>
    <lineage>
        <taxon>Eukaryota</taxon>
        <taxon>Fungi</taxon>
        <taxon>Dikarya</taxon>
        <taxon>Ascomycota</taxon>
        <taxon>Pezizomycotina</taxon>
        <taxon>Leotiomycetes</taxon>
        <taxon>Helotiales</taxon>
        <taxon>Lachnaceae</taxon>
        <taxon>Lachnellula</taxon>
    </lineage>
</organism>
<dbReference type="SMART" id="SM00448">
    <property type="entry name" value="REC"/>
    <property type="match status" value="1"/>
</dbReference>
<feature type="domain" description="Response regulatory" evidence="4">
    <location>
        <begin position="64"/>
        <end position="194"/>
    </location>
</feature>
<protein>
    <submittedName>
        <fullName evidence="5">Hybrid signal transduction histidine kinase M</fullName>
    </submittedName>
</protein>
<dbReference type="AlphaFoldDB" id="A0A8H8RYP7"/>
<name>A0A8H8RYP7_9HELO</name>
<keyword evidence="1 3" id="KW-0597">Phosphoprotein</keyword>
<dbReference type="OrthoDB" id="3539553at2759"/>
<evidence type="ECO:0000256" key="3">
    <source>
        <dbReference type="PROSITE-ProRule" id="PRU00169"/>
    </source>
</evidence>
<comment type="caution">
    <text evidence="5">The sequence shown here is derived from an EMBL/GenBank/DDBJ whole genome shotgun (WGS) entry which is preliminary data.</text>
</comment>
<proteinExistence type="predicted"/>
<accession>A0A8H8RYP7</accession>
<dbReference type="Gene3D" id="3.40.50.2300">
    <property type="match status" value="1"/>
</dbReference>
<dbReference type="PANTHER" id="PTHR45339:SF1">
    <property type="entry name" value="HYBRID SIGNAL TRANSDUCTION HISTIDINE KINASE J"/>
    <property type="match status" value="1"/>
</dbReference>
<dbReference type="InterPro" id="IPR011006">
    <property type="entry name" value="CheY-like_superfamily"/>
</dbReference>
<dbReference type="CDD" id="cd17546">
    <property type="entry name" value="REC_hyHK_CKI1_RcsC-like"/>
    <property type="match status" value="1"/>
</dbReference>
<sequence>MGGEIGVVSTKGKGSTFVFYIEAQRADLSENKPLPVIEFPFPPHPKSCSVGAKVSTELDLSNIHVLLVEDNVVNQTILAKQLKKAGCTVTIANHGLEALERLRETRLWHANLDGKKMDIVLMDWEMPVMDGLTCAKEIRILETTGHLVGHVEIIATTANARDEQLQMALESGIDSVISKPFLVDDLLKQMRERLSKVNGRAVPSRIMTS</sequence>
<dbReference type="PANTHER" id="PTHR45339">
    <property type="entry name" value="HYBRID SIGNAL TRANSDUCTION HISTIDINE KINASE J"/>
    <property type="match status" value="1"/>
</dbReference>
<gene>
    <name evidence="5" type="primary">dhkM</name>
    <name evidence="5" type="ORF">LSUB1_G000908</name>
</gene>
<evidence type="ECO:0000256" key="2">
    <source>
        <dbReference type="ARBA" id="ARBA00023012"/>
    </source>
</evidence>
<reference evidence="5 6" key="1">
    <citation type="submission" date="2018-05" db="EMBL/GenBank/DDBJ databases">
        <title>Genome sequencing and assembly of the regulated plant pathogen Lachnellula willkommii and related sister species for the development of diagnostic species identification markers.</title>
        <authorList>
            <person name="Giroux E."/>
            <person name="Bilodeau G."/>
        </authorList>
    </citation>
    <scope>NUCLEOTIDE SEQUENCE [LARGE SCALE GENOMIC DNA]</scope>
    <source>
        <strain evidence="5 6">CBS 197.66</strain>
    </source>
</reference>
<dbReference type="InterPro" id="IPR001789">
    <property type="entry name" value="Sig_transdc_resp-reg_receiver"/>
</dbReference>
<evidence type="ECO:0000313" key="6">
    <source>
        <dbReference type="Proteomes" id="UP000462212"/>
    </source>
</evidence>
<dbReference type="PROSITE" id="PS50110">
    <property type="entry name" value="RESPONSE_REGULATORY"/>
    <property type="match status" value="1"/>
</dbReference>
<dbReference type="Proteomes" id="UP000462212">
    <property type="component" value="Unassembled WGS sequence"/>
</dbReference>
<feature type="modified residue" description="4-aspartylphosphate" evidence="3">
    <location>
        <position position="123"/>
    </location>
</feature>
<evidence type="ECO:0000256" key="1">
    <source>
        <dbReference type="ARBA" id="ARBA00022553"/>
    </source>
</evidence>
<evidence type="ECO:0000259" key="4">
    <source>
        <dbReference type="PROSITE" id="PS50110"/>
    </source>
</evidence>
<keyword evidence="5" id="KW-0808">Transferase</keyword>
<dbReference type="EMBL" id="QGMJ01000070">
    <property type="protein sequence ID" value="TVY43260.1"/>
    <property type="molecule type" value="Genomic_DNA"/>
</dbReference>
<keyword evidence="5" id="KW-0418">Kinase</keyword>
<dbReference type="GO" id="GO:0016301">
    <property type="term" value="F:kinase activity"/>
    <property type="evidence" value="ECO:0007669"/>
    <property type="project" value="UniProtKB-KW"/>
</dbReference>
<dbReference type="Pfam" id="PF00072">
    <property type="entry name" value="Response_reg"/>
    <property type="match status" value="1"/>
</dbReference>
<keyword evidence="6" id="KW-1185">Reference proteome</keyword>
<evidence type="ECO:0000313" key="5">
    <source>
        <dbReference type="EMBL" id="TVY43260.1"/>
    </source>
</evidence>
<keyword evidence="2" id="KW-0902">Two-component regulatory system</keyword>
<dbReference type="SUPFAM" id="SSF52172">
    <property type="entry name" value="CheY-like"/>
    <property type="match status" value="1"/>
</dbReference>
<dbReference type="GO" id="GO:0000160">
    <property type="term" value="P:phosphorelay signal transduction system"/>
    <property type="evidence" value="ECO:0007669"/>
    <property type="project" value="UniProtKB-KW"/>
</dbReference>